<accession>A0ABQ2CYH0</accession>
<name>A0ABQ2CYH0_9DEIO</name>
<proteinExistence type="predicted"/>
<organism evidence="4 5">
    <name type="scientific">Deinococcus roseus</name>
    <dbReference type="NCBI Taxonomy" id="392414"/>
    <lineage>
        <taxon>Bacteria</taxon>
        <taxon>Thermotogati</taxon>
        <taxon>Deinococcota</taxon>
        <taxon>Deinococci</taxon>
        <taxon>Deinococcales</taxon>
        <taxon>Deinococcaceae</taxon>
        <taxon>Deinococcus</taxon>
    </lineage>
</organism>
<dbReference type="PANTHER" id="PTHR43308">
    <property type="entry name" value="OUTER MEMBRANE PROTEIN ALPHA-RELATED"/>
    <property type="match status" value="1"/>
</dbReference>
<comment type="caution">
    <text evidence="4">The sequence shown here is derived from an EMBL/GenBank/DDBJ whole genome shotgun (WGS) entry which is preliminary data.</text>
</comment>
<dbReference type="InterPro" id="IPR001119">
    <property type="entry name" value="SLH_dom"/>
</dbReference>
<sequence>MRKRLILTAAIVLSAPIAFAQTTDTTAVTPTLSDVPAGHWAEEAVKYAVENGLVEGFPDGTFRGGENLTRYQMALILYRLINSPSIKQVDDDGLTLIQNAVSELSGEFEQIQADLEANAEADADRDARIDDLEAQIDELIAQLDATQQQLAATQEQLATIQATPGPQGPAGPAGPAGPQGPQGETGAQGPAGEAGATGPQGPQGETGAQGPAGEAGATGPQGPQGETGAQGPAGEAGATGPQGPQGETGAQGPAGPAGLQGPQGETGPQGPAGSAGPQGEPGVSAVVPTTPDTATNTTTTTTPTTPTVDIAPTTPDTATPVAVPDPTTSTDQSSDFTATAPVYQPRFYVSLNGVAGLTDNSAFTDRLEFGANIGVNRVLGNAGLRLGASYRPSNSALDINANLIMDFGNGGRFSPYVGVGAGWKQGPLQNGSGSGSDFYIGGLLGANFNLTDRIALFGELDPQYNLTLNTTDATNNLGVKSRIGVKFSF</sequence>
<dbReference type="PROSITE" id="PS51272">
    <property type="entry name" value="SLH"/>
    <property type="match status" value="1"/>
</dbReference>
<evidence type="ECO:0000256" key="2">
    <source>
        <dbReference type="SAM" id="SignalP"/>
    </source>
</evidence>
<protein>
    <recommendedName>
        <fullName evidence="3">SLH domain-containing protein</fullName>
    </recommendedName>
</protein>
<feature type="compositionally biased region" description="Low complexity" evidence="1">
    <location>
        <begin position="179"/>
        <end position="331"/>
    </location>
</feature>
<dbReference type="EMBL" id="BMOD01000002">
    <property type="protein sequence ID" value="GGJ26188.1"/>
    <property type="molecule type" value="Genomic_DNA"/>
</dbReference>
<dbReference type="Pfam" id="PF00395">
    <property type="entry name" value="SLH"/>
    <property type="match status" value="1"/>
</dbReference>
<evidence type="ECO:0000256" key="1">
    <source>
        <dbReference type="SAM" id="MobiDB-lite"/>
    </source>
</evidence>
<dbReference type="SUPFAM" id="SSF56925">
    <property type="entry name" value="OMPA-like"/>
    <property type="match status" value="1"/>
</dbReference>
<feature type="region of interest" description="Disordered" evidence="1">
    <location>
        <begin position="162"/>
        <end position="336"/>
    </location>
</feature>
<keyword evidence="2" id="KW-0732">Signal</keyword>
<dbReference type="Gene3D" id="1.20.5.320">
    <property type="entry name" value="6-Phosphogluconate Dehydrogenase, domain 3"/>
    <property type="match status" value="1"/>
</dbReference>
<dbReference type="RefSeq" id="WP_189000913.1">
    <property type="nucleotide sequence ID" value="NZ_BMOD01000002.1"/>
</dbReference>
<dbReference type="InterPro" id="IPR011250">
    <property type="entry name" value="OMP/PagP_B-barrel"/>
</dbReference>
<evidence type="ECO:0000313" key="4">
    <source>
        <dbReference type="EMBL" id="GGJ26188.1"/>
    </source>
</evidence>
<feature type="chain" id="PRO_5047085572" description="SLH domain-containing protein" evidence="2">
    <location>
        <begin position="21"/>
        <end position="489"/>
    </location>
</feature>
<dbReference type="PANTHER" id="PTHR43308:SF1">
    <property type="entry name" value="OUTER MEMBRANE PROTEIN ALPHA"/>
    <property type="match status" value="1"/>
</dbReference>
<dbReference type="Gene3D" id="2.40.160.20">
    <property type="match status" value="1"/>
</dbReference>
<keyword evidence="5" id="KW-1185">Reference proteome</keyword>
<gene>
    <name evidence="4" type="ORF">GCM10008938_10450</name>
</gene>
<reference evidence="5" key="1">
    <citation type="journal article" date="2019" name="Int. J. Syst. Evol. Microbiol.">
        <title>The Global Catalogue of Microorganisms (GCM) 10K type strain sequencing project: providing services to taxonomists for standard genome sequencing and annotation.</title>
        <authorList>
            <consortium name="The Broad Institute Genomics Platform"/>
            <consortium name="The Broad Institute Genome Sequencing Center for Infectious Disease"/>
            <person name="Wu L."/>
            <person name="Ma J."/>
        </authorList>
    </citation>
    <scope>NUCLEOTIDE SEQUENCE [LARGE SCALE GENOMIC DNA]</scope>
    <source>
        <strain evidence="5">JCM 14370</strain>
    </source>
</reference>
<dbReference type="Proteomes" id="UP000632222">
    <property type="component" value="Unassembled WGS sequence"/>
</dbReference>
<feature type="domain" description="SLH" evidence="3">
    <location>
        <begin position="28"/>
        <end position="91"/>
    </location>
</feature>
<evidence type="ECO:0000259" key="3">
    <source>
        <dbReference type="PROSITE" id="PS51272"/>
    </source>
</evidence>
<evidence type="ECO:0000313" key="5">
    <source>
        <dbReference type="Proteomes" id="UP000632222"/>
    </source>
</evidence>
<feature type="signal peptide" evidence="2">
    <location>
        <begin position="1"/>
        <end position="20"/>
    </location>
</feature>
<dbReference type="InterPro" id="IPR051465">
    <property type="entry name" value="Cell_Envelope_Struct_Comp"/>
</dbReference>